<comment type="subunit">
    <text evidence="4">Homopentamer.</text>
</comment>
<keyword evidence="3 4" id="KW-0119">Carbohydrate metabolism</keyword>
<dbReference type="InterPro" id="IPR036291">
    <property type="entry name" value="NAD(P)-bd_dom_sf"/>
</dbReference>
<evidence type="ECO:0000313" key="7">
    <source>
        <dbReference type="Proteomes" id="UP000319342"/>
    </source>
</evidence>
<dbReference type="RefSeq" id="WP_145183696.1">
    <property type="nucleotide sequence ID" value="NZ_CP036290.1"/>
</dbReference>
<feature type="binding site" evidence="4">
    <location>
        <begin position="211"/>
        <end position="214"/>
    </location>
    <ligand>
        <name>substrate</name>
    </ligand>
</feature>
<dbReference type="NCBIfam" id="TIGR02197">
    <property type="entry name" value="heptose_epim"/>
    <property type="match status" value="1"/>
</dbReference>
<dbReference type="OrthoDB" id="258549at2"/>
<evidence type="ECO:0000256" key="1">
    <source>
        <dbReference type="ARBA" id="ARBA00022857"/>
    </source>
</evidence>
<comment type="caution">
    <text evidence="4">Lacks conserved residue(s) required for the propagation of feature annotation.</text>
</comment>
<feature type="binding site" evidence="4">
    <location>
        <position position="197"/>
    </location>
    <ligand>
        <name>substrate</name>
    </ligand>
</feature>
<comment type="domain">
    <text evidence="4">Contains a large N-terminal NADP-binding domain, and a smaller C-terminal substrate-binding domain.</text>
</comment>
<evidence type="ECO:0000259" key="5">
    <source>
        <dbReference type="Pfam" id="PF01370"/>
    </source>
</evidence>
<dbReference type="EC" id="5.1.3.20" evidence="4"/>
<organism evidence="6 7">
    <name type="scientific">Rohdeia mirabilis</name>
    <dbReference type="NCBI Taxonomy" id="2528008"/>
    <lineage>
        <taxon>Bacteria</taxon>
        <taxon>Pseudomonadati</taxon>
        <taxon>Planctomycetota</taxon>
        <taxon>Planctomycetia</taxon>
        <taxon>Planctomycetia incertae sedis</taxon>
        <taxon>Rohdeia</taxon>
    </lineage>
</organism>
<feature type="active site" description="Proton acceptor" evidence="4">
    <location>
        <position position="147"/>
    </location>
</feature>
<dbReference type="PANTHER" id="PTHR43103">
    <property type="entry name" value="NUCLEOSIDE-DIPHOSPHATE-SUGAR EPIMERASE"/>
    <property type="match status" value="1"/>
</dbReference>
<dbReference type="SUPFAM" id="SSF51735">
    <property type="entry name" value="NAD(P)-binding Rossmann-fold domains"/>
    <property type="match status" value="1"/>
</dbReference>
<sequence length="333" mass="36536">MIVVTGGAGFIGSNLVAALAERGEHDIAVVDRFGHDEGGVAKWRNLAKHELANAVDPADLHEFLEAHRSQIRAIFHMGAISATTETDVDLIVSSNLRLSLGLWDWCTARGVRFIYASSAATYGDGSQGFEDDGSCDALATLRPLNAYGWSKHAFDRRVARIVQQGGATPPQWAGLKFFNVYGPNEGHKGSMMSVVAKTHARLAAGERAVLFRSHHPDYTDGGQSRDFVWVGDCVAMMLWLLDSPKVNGLFNCGSGKARSFKDLAHAVFSALGREPQIDFVDTPIEIRDKYQYFTEATMARAAAAGFVHPATSLEEGVRQYVRDFLEQRDDPYR</sequence>
<feature type="binding site" evidence="4">
    <location>
        <position position="179"/>
    </location>
    <ligand>
        <name>substrate</name>
    </ligand>
</feature>
<evidence type="ECO:0000313" key="6">
    <source>
        <dbReference type="EMBL" id="QDU83638.1"/>
    </source>
</evidence>
<name>A0A518CWR8_9BACT</name>
<gene>
    <name evidence="4 6" type="primary">hldD</name>
    <name evidence="6" type="ORF">Pla163_07370</name>
</gene>
<feature type="binding site" evidence="4">
    <location>
        <position position="151"/>
    </location>
    <ligand>
        <name>NADP(+)</name>
        <dbReference type="ChEBI" id="CHEBI:58349"/>
    </ligand>
</feature>
<feature type="binding site" evidence="4">
    <location>
        <begin position="31"/>
        <end position="32"/>
    </location>
    <ligand>
        <name>NADP(+)</name>
        <dbReference type="ChEBI" id="CHEBI:58349"/>
    </ligand>
</feature>
<evidence type="ECO:0000256" key="4">
    <source>
        <dbReference type="HAMAP-Rule" id="MF_01601"/>
    </source>
</evidence>
<keyword evidence="7" id="KW-1185">Reference proteome</keyword>
<feature type="binding site" evidence="4">
    <location>
        <begin position="77"/>
        <end position="81"/>
    </location>
    <ligand>
        <name>NADP(+)</name>
        <dbReference type="ChEBI" id="CHEBI:58349"/>
    </ligand>
</feature>
<feature type="binding site" evidence="4">
    <location>
        <position position="290"/>
    </location>
    <ligand>
        <name>substrate</name>
    </ligand>
</feature>
<reference evidence="6 7" key="1">
    <citation type="submission" date="2019-02" db="EMBL/GenBank/DDBJ databases">
        <title>Deep-cultivation of Planctomycetes and their phenomic and genomic characterization uncovers novel biology.</title>
        <authorList>
            <person name="Wiegand S."/>
            <person name="Jogler M."/>
            <person name="Boedeker C."/>
            <person name="Pinto D."/>
            <person name="Vollmers J."/>
            <person name="Rivas-Marin E."/>
            <person name="Kohn T."/>
            <person name="Peeters S.H."/>
            <person name="Heuer A."/>
            <person name="Rast P."/>
            <person name="Oberbeckmann S."/>
            <person name="Bunk B."/>
            <person name="Jeske O."/>
            <person name="Meyerdierks A."/>
            <person name="Storesund J.E."/>
            <person name="Kallscheuer N."/>
            <person name="Luecker S."/>
            <person name="Lage O.M."/>
            <person name="Pohl T."/>
            <person name="Merkel B.J."/>
            <person name="Hornburger P."/>
            <person name="Mueller R.-W."/>
            <person name="Bruemmer F."/>
            <person name="Labrenz M."/>
            <person name="Spormann A.M."/>
            <person name="Op den Camp H."/>
            <person name="Overmann J."/>
            <person name="Amann R."/>
            <person name="Jetten M.S.M."/>
            <person name="Mascher T."/>
            <person name="Medema M.H."/>
            <person name="Devos D.P."/>
            <person name="Kaster A.-K."/>
            <person name="Ovreas L."/>
            <person name="Rohde M."/>
            <person name="Galperin M.Y."/>
            <person name="Jogler C."/>
        </authorList>
    </citation>
    <scope>NUCLEOTIDE SEQUENCE [LARGE SCALE GENOMIC DNA]</scope>
    <source>
        <strain evidence="6 7">Pla163</strain>
    </source>
</reference>
<keyword evidence="1 4" id="KW-0521">NADP</keyword>
<comment type="similarity">
    <text evidence="4">Belongs to the NAD(P)-dependent epimerase/dehydratase family. HldD subfamily.</text>
</comment>
<dbReference type="PANTHER" id="PTHR43103:SF3">
    <property type="entry name" value="ADP-L-GLYCERO-D-MANNO-HEPTOSE-6-EPIMERASE"/>
    <property type="match status" value="1"/>
</dbReference>
<dbReference type="GO" id="GO:0008712">
    <property type="term" value="F:ADP-glyceromanno-heptose 6-epimerase activity"/>
    <property type="evidence" value="ECO:0007669"/>
    <property type="project" value="UniProtKB-UniRule"/>
</dbReference>
<dbReference type="InterPro" id="IPR001509">
    <property type="entry name" value="Epimerase_deHydtase"/>
</dbReference>
<keyword evidence="2 4" id="KW-0413">Isomerase</keyword>
<feature type="domain" description="NAD-dependent epimerase/dehydratase" evidence="5">
    <location>
        <begin position="2"/>
        <end position="253"/>
    </location>
</feature>
<comment type="catalytic activity">
    <reaction evidence="4">
        <text>ADP-D-glycero-beta-D-manno-heptose = ADP-L-glycero-beta-D-manno-heptose</text>
        <dbReference type="Rhea" id="RHEA:17577"/>
        <dbReference type="ChEBI" id="CHEBI:59967"/>
        <dbReference type="ChEBI" id="CHEBI:61506"/>
        <dbReference type="EC" id="5.1.3.20"/>
    </reaction>
</comment>
<feature type="binding site" evidence="4">
    <location>
        <position position="225"/>
    </location>
    <ligand>
        <name>substrate</name>
    </ligand>
</feature>
<dbReference type="EMBL" id="CP036290">
    <property type="protein sequence ID" value="QDU83638.1"/>
    <property type="molecule type" value="Genomic_DNA"/>
</dbReference>
<dbReference type="GO" id="GO:0097171">
    <property type="term" value="P:ADP-L-glycero-beta-D-manno-heptose biosynthetic process"/>
    <property type="evidence" value="ECO:0007669"/>
    <property type="project" value="UniProtKB-UniPathway"/>
</dbReference>
<evidence type="ECO:0000256" key="3">
    <source>
        <dbReference type="ARBA" id="ARBA00023277"/>
    </source>
</evidence>
<comment type="function">
    <text evidence="4">Catalyzes the interconversion between ADP-D-glycero-beta-D-manno-heptose and ADP-L-glycero-beta-D-manno-heptose via an epimerization at carbon 6 of the heptose.</text>
</comment>
<comment type="cofactor">
    <cofactor evidence="4">
        <name>NADP(+)</name>
        <dbReference type="ChEBI" id="CHEBI:58349"/>
    </cofactor>
    <text evidence="4">Binds 1 NADP(+) per subunit.</text>
</comment>
<feature type="binding site" evidence="4">
    <location>
        <position position="190"/>
    </location>
    <ligand>
        <name>substrate</name>
    </ligand>
</feature>
<dbReference type="Pfam" id="PF01370">
    <property type="entry name" value="Epimerase"/>
    <property type="match status" value="1"/>
</dbReference>
<dbReference type="AlphaFoldDB" id="A0A518CWR8"/>
<feature type="binding site" evidence="4">
    <location>
        <position position="42"/>
    </location>
    <ligand>
        <name>NADP(+)</name>
        <dbReference type="ChEBI" id="CHEBI:58349"/>
    </ligand>
</feature>
<proteinExistence type="inferred from homology"/>
<dbReference type="Proteomes" id="UP000319342">
    <property type="component" value="Chromosome"/>
</dbReference>
<feature type="binding site" evidence="4">
    <location>
        <begin position="10"/>
        <end position="11"/>
    </location>
    <ligand>
        <name>NADP(+)</name>
        <dbReference type="ChEBI" id="CHEBI:58349"/>
    </ligand>
</feature>
<dbReference type="GO" id="GO:0005975">
    <property type="term" value="P:carbohydrate metabolic process"/>
    <property type="evidence" value="ECO:0007669"/>
    <property type="project" value="UniProtKB-UniRule"/>
</dbReference>
<dbReference type="UniPathway" id="UPA00356">
    <property type="reaction ID" value="UER00440"/>
</dbReference>
<dbReference type="HAMAP" id="MF_01601">
    <property type="entry name" value="Heptose_epimerase"/>
    <property type="match status" value="1"/>
</dbReference>
<evidence type="ECO:0000256" key="2">
    <source>
        <dbReference type="ARBA" id="ARBA00023235"/>
    </source>
</evidence>
<feature type="binding site" evidence="4">
    <location>
        <position position="180"/>
    </location>
    <ligand>
        <name>NADP(+)</name>
        <dbReference type="ChEBI" id="CHEBI:58349"/>
    </ligand>
</feature>
<dbReference type="Gene3D" id="3.40.50.720">
    <property type="entry name" value="NAD(P)-binding Rossmann-like Domain"/>
    <property type="match status" value="1"/>
</dbReference>
<comment type="pathway">
    <text evidence="4">Nucleotide-sugar biosynthesis; ADP-L-glycero-beta-D-manno-heptose biosynthesis; ADP-L-glycero-beta-D-manno-heptose from D-glycero-beta-D-manno-heptose 7-phosphate: step 4/4.</text>
</comment>
<feature type="active site" description="Proton acceptor" evidence="4">
    <location>
        <position position="188"/>
    </location>
</feature>
<dbReference type="GO" id="GO:0050661">
    <property type="term" value="F:NADP binding"/>
    <property type="evidence" value="ECO:0007669"/>
    <property type="project" value="InterPro"/>
</dbReference>
<dbReference type="InterPro" id="IPR011912">
    <property type="entry name" value="Heptose_epim"/>
</dbReference>
<protein>
    <recommendedName>
        <fullName evidence="4">ADP-L-glycero-D-manno-heptose-6-epimerase</fullName>
        <ecNumber evidence="4">5.1.3.20</ecNumber>
    </recommendedName>
    <alternativeName>
        <fullName evidence="4">ADP-L-glycero-beta-D-manno-heptose-6-epimerase</fullName>
        <shortName evidence="4">ADP-glyceromanno-heptose 6-epimerase</shortName>
        <shortName evidence="4">ADP-hep 6-epimerase</shortName>
        <shortName evidence="4">AGME</shortName>
    </alternativeName>
</protein>
<feature type="binding site" evidence="4">
    <location>
        <position position="188"/>
    </location>
    <ligand>
        <name>NADP(+)</name>
        <dbReference type="ChEBI" id="CHEBI:58349"/>
    </ligand>
</feature>
<accession>A0A518CWR8</accession>
<dbReference type="Gene3D" id="3.90.25.10">
    <property type="entry name" value="UDP-galactose 4-epimerase, domain 1"/>
    <property type="match status" value="1"/>
</dbReference>